<dbReference type="AlphaFoldDB" id="A0A0F9I9H2"/>
<keyword evidence="1" id="KW-1133">Transmembrane helix</keyword>
<comment type="caution">
    <text evidence="2">The sequence shown here is derived from an EMBL/GenBank/DDBJ whole genome shotgun (WGS) entry which is preliminary data.</text>
</comment>
<organism evidence="2">
    <name type="scientific">marine sediment metagenome</name>
    <dbReference type="NCBI Taxonomy" id="412755"/>
    <lineage>
        <taxon>unclassified sequences</taxon>
        <taxon>metagenomes</taxon>
        <taxon>ecological metagenomes</taxon>
    </lineage>
</organism>
<keyword evidence="1" id="KW-0472">Membrane</keyword>
<feature type="transmembrane region" description="Helical" evidence="1">
    <location>
        <begin position="25"/>
        <end position="51"/>
    </location>
</feature>
<evidence type="ECO:0000313" key="2">
    <source>
        <dbReference type="EMBL" id="KKM24112.1"/>
    </source>
</evidence>
<gene>
    <name evidence="2" type="ORF">LCGC14_1608410</name>
</gene>
<sequence>MVSKERKKYVASGGRRARQRSYHRINGIFFILFGLAWTTTNLWFIAFPLWYLSYLEFKDVGKY</sequence>
<accession>A0A0F9I9H2</accession>
<name>A0A0F9I9H2_9ZZZZ</name>
<proteinExistence type="predicted"/>
<reference evidence="2" key="1">
    <citation type="journal article" date="2015" name="Nature">
        <title>Complex archaea that bridge the gap between prokaryotes and eukaryotes.</title>
        <authorList>
            <person name="Spang A."/>
            <person name="Saw J.H."/>
            <person name="Jorgensen S.L."/>
            <person name="Zaremba-Niedzwiedzka K."/>
            <person name="Martijn J."/>
            <person name="Lind A.E."/>
            <person name="van Eijk R."/>
            <person name="Schleper C."/>
            <person name="Guy L."/>
            <person name="Ettema T.J."/>
        </authorList>
    </citation>
    <scope>NUCLEOTIDE SEQUENCE</scope>
</reference>
<evidence type="ECO:0000256" key="1">
    <source>
        <dbReference type="SAM" id="Phobius"/>
    </source>
</evidence>
<dbReference type="EMBL" id="LAZR01012992">
    <property type="protein sequence ID" value="KKM24112.1"/>
    <property type="molecule type" value="Genomic_DNA"/>
</dbReference>
<protein>
    <submittedName>
        <fullName evidence="2">Uncharacterized protein</fullName>
    </submittedName>
</protein>
<keyword evidence="1" id="KW-0812">Transmembrane</keyword>